<feature type="disulfide bond" evidence="4">
    <location>
        <begin position="702"/>
        <end position="711"/>
    </location>
</feature>
<keyword evidence="3 4" id="KW-1015">Disulfide bond</keyword>
<feature type="chain" id="PRO_5040273626" evidence="5">
    <location>
        <begin position="33"/>
        <end position="1029"/>
    </location>
</feature>
<dbReference type="InterPro" id="IPR001881">
    <property type="entry name" value="EGF-like_Ca-bd_dom"/>
</dbReference>
<reference evidence="8" key="1">
    <citation type="submission" date="2021-10" db="EMBL/GenBank/DDBJ databases">
        <title>Tropical sea cucumber genome reveals ecological adaptation and Cuvierian tubules defense mechanism.</title>
        <authorList>
            <person name="Chen T."/>
        </authorList>
    </citation>
    <scope>NUCLEOTIDE SEQUENCE</scope>
    <source>
        <strain evidence="8">Nanhai2018</strain>
        <tissue evidence="8">Muscle</tissue>
    </source>
</reference>
<dbReference type="PROSITE" id="PS50825">
    <property type="entry name" value="HYR"/>
    <property type="match status" value="2"/>
</dbReference>
<dbReference type="PROSITE" id="PS01186">
    <property type="entry name" value="EGF_2"/>
    <property type="match status" value="5"/>
</dbReference>
<evidence type="ECO:0000313" key="9">
    <source>
        <dbReference type="Proteomes" id="UP001152320"/>
    </source>
</evidence>
<feature type="domain" description="HYR" evidence="7">
    <location>
        <begin position="905"/>
        <end position="988"/>
    </location>
</feature>
<feature type="disulfide bond" evidence="4">
    <location>
        <begin position="800"/>
        <end position="809"/>
    </location>
</feature>
<dbReference type="Gene3D" id="2.10.25.10">
    <property type="entry name" value="Laminin"/>
    <property type="match status" value="8"/>
</dbReference>
<feature type="disulfide bond" evidence="4">
    <location>
        <begin position="554"/>
        <end position="564"/>
    </location>
</feature>
<feature type="disulfide bond" evidence="4">
    <location>
        <begin position="745"/>
        <end position="754"/>
    </location>
</feature>
<feature type="disulfide bond" evidence="4">
    <location>
        <begin position="852"/>
        <end position="861"/>
    </location>
</feature>
<feature type="domain" description="EGF-like" evidence="6">
    <location>
        <begin position="764"/>
        <end position="810"/>
    </location>
</feature>
<proteinExistence type="predicted"/>
<name>A0A9Q1H3Q0_HOLLE</name>
<dbReference type="InterPro" id="IPR051022">
    <property type="entry name" value="Notch_Cell-Fate_Det"/>
</dbReference>
<feature type="domain" description="EGF-like" evidence="6">
    <location>
        <begin position="511"/>
        <end position="548"/>
    </location>
</feature>
<dbReference type="PROSITE" id="PS00022">
    <property type="entry name" value="EGF_1"/>
    <property type="match status" value="10"/>
</dbReference>
<dbReference type="SMART" id="SM00181">
    <property type="entry name" value="EGF"/>
    <property type="match status" value="10"/>
</dbReference>
<sequence length="1029" mass="108700">MYMDIPTMGGTSISAVTWISLTLLYLTSSVGAQVINETSCTNLNVQGNVSPQNIGDIPYAIQVSNQFYTSGSSIEVKFQPTQNIGATFQEIILQARRTTGNPEPVGLFSFVNGQTIASSVDYTTYNCPLGIAGSTVGTTNASQKFLPVTFTYTFPSPSVGDVNFLFTIVQQPGQYFQSVTSQTIVDVNSISQGPLITRCPGNIFLPSNQASLISENVARVEWTEPISDGIADTGNPIVSETFFEIGNPSNVMYIFTNGAGTSVCSFTVLVSQITANSPPRITTCPAARSIMVNIVIPSQQWIFTYEPPNCMDAQDGVLQVSCFPLSGTVVGTAISSIRCVCVDSQQAAAACTVDRCVEDVVLTLPAGVNSMTVDFAEPFVPGFTLVSRTHQPNVSIFGVGTTRVVYLFVNVDGDYSFVCFNVVIIGVDSDPPVIIVCPDEITHIVLTGEQGGIVNYAEPTAIDNSGIVIVSNSPEFYSGFYFPLGTTTVTYVFTNNVPLTAVCTFTVTINTASPCDSAPCINGGICLANDLNQFWCVCPNCFTGSRCEAGIDACNNQCVNGGTCRVYAGSCDQTFCDCSSCFTGANCQIAVSPCDNNQCQNGGVCVPDTQSCSSYFCLCTGCSTGPFCNIEFNPCSRVPCQNAGICTNIAESCGSYACQCIGCFTGYNCQTPIPDPCQQTPCLNGGICSRVPGTCFGYTCQCRSGFGGVICENTVDVFTNPCSSFPCQNNVCCINLGGNSYKCICRGGYTGIQCADMTANMVGSSNSCINNPCGNGGTCYNSYNSDSGNIVFTPQYTCVCAPGFAGNNCNLPTAPLPQIDVCTSSGMVCLNGGTCRNTYCSFSDDSGTLCECGIGFYGERCQTLVGNPCQSNPCRNDNQCISFNNYFVCQCQPPFSGPTCEVQMADVTSPVILNCPTEQIQATATGNNKFATVGWPALQVTDDSGHVDLIISNGAPGNYPIGSRNILYIYGDAAGNTAICSFVVTVRPAPFNPCNPNPCQNGGFCSINGNTFSCQCVGLFTGQTCTQPP</sequence>
<comment type="caution">
    <text evidence="4">Lacks conserved residue(s) required for the propagation of feature annotation.</text>
</comment>
<evidence type="ECO:0000256" key="1">
    <source>
        <dbReference type="ARBA" id="ARBA00022536"/>
    </source>
</evidence>
<keyword evidence="9" id="KW-1185">Reference proteome</keyword>
<comment type="caution">
    <text evidence="8">The sequence shown here is derived from an EMBL/GenBank/DDBJ whole genome shotgun (WGS) entry which is preliminary data.</text>
</comment>
<dbReference type="Gene3D" id="2.60.40.4060">
    <property type="entry name" value="Reeler domain"/>
    <property type="match status" value="1"/>
</dbReference>
<feature type="domain" description="HYR" evidence="7">
    <location>
        <begin position="427"/>
        <end position="511"/>
    </location>
</feature>
<gene>
    <name evidence="8" type="ORF">HOLleu_20953</name>
</gene>
<dbReference type="Pfam" id="PF02014">
    <property type="entry name" value="Reeler"/>
    <property type="match status" value="1"/>
</dbReference>
<dbReference type="InterPro" id="IPR000742">
    <property type="entry name" value="EGF"/>
</dbReference>
<keyword evidence="2" id="KW-0677">Repeat</keyword>
<keyword evidence="5" id="KW-0732">Signal</keyword>
<feature type="domain" description="EGF-like" evidence="6">
    <location>
        <begin position="631"/>
        <end position="670"/>
    </location>
</feature>
<evidence type="ECO:0000259" key="7">
    <source>
        <dbReference type="PROSITE" id="PS50825"/>
    </source>
</evidence>
<protein>
    <submittedName>
        <fullName evidence="8">Neurogenic locus notch-like protein 1</fullName>
    </submittedName>
</protein>
<evidence type="ECO:0000256" key="4">
    <source>
        <dbReference type="PROSITE-ProRule" id="PRU00076"/>
    </source>
</evidence>
<organism evidence="8 9">
    <name type="scientific">Holothuria leucospilota</name>
    <name type="common">Black long sea cucumber</name>
    <name type="synonym">Mertensiothuria leucospilota</name>
    <dbReference type="NCBI Taxonomy" id="206669"/>
    <lineage>
        <taxon>Eukaryota</taxon>
        <taxon>Metazoa</taxon>
        <taxon>Echinodermata</taxon>
        <taxon>Eleutherozoa</taxon>
        <taxon>Echinozoa</taxon>
        <taxon>Holothuroidea</taxon>
        <taxon>Aspidochirotacea</taxon>
        <taxon>Aspidochirotida</taxon>
        <taxon>Holothuriidae</taxon>
        <taxon>Holothuria</taxon>
    </lineage>
</organism>
<dbReference type="PROSITE" id="PS50026">
    <property type="entry name" value="EGF_3"/>
    <property type="match status" value="10"/>
</dbReference>
<feature type="disulfide bond" evidence="4">
    <location>
        <begin position="619"/>
        <end position="628"/>
    </location>
</feature>
<dbReference type="CDD" id="cd08544">
    <property type="entry name" value="Reeler"/>
    <property type="match status" value="1"/>
</dbReference>
<dbReference type="PANTHER" id="PTHR24049">
    <property type="entry name" value="CRUMBS FAMILY MEMBER"/>
    <property type="match status" value="1"/>
</dbReference>
<keyword evidence="1 4" id="KW-0245">EGF-like domain</keyword>
<dbReference type="InterPro" id="IPR003410">
    <property type="entry name" value="HYR_dom"/>
</dbReference>
<feature type="domain" description="EGF-like" evidence="6">
    <location>
        <begin position="590"/>
        <end position="629"/>
    </location>
</feature>
<dbReference type="GO" id="GO:0005509">
    <property type="term" value="F:calcium ion binding"/>
    <property type="evidence" value="ECO:0007669"/>
    <property type="project" value="InterPro"/>
</dbReference>
<accession>A0A9Q1H3Q0</accession>
<feature type="disulfide bond" evidence="4">
    <location>
        <begin position="660"/>
        <end position="669"/>
    </location>
</feature>
<evidence type="ECO:0000256" key="2">
    <source>
        <dbReference type="ARBA" id="ARBA00022737"/>
    </source>
</evidence>
<dbReference type="SUPFAM" id="SSF57196">
    <property type="entry name" value="EGF/Laminin"/>
    <property type="match status" value="7"/>
</dbReference>
<evidence type="ECO:0000259" key="6">
    <source>
        <dbReference type="PROSITE" id="PS50026"/>
    </source>
</evidence>
<dbReference type="CDD" id="cd00054">
    <property type="entry name" value="EGF_CA"/>
    <property type="match status" value="5"/>
</dbReference>
<dbReference type="EMBL" id="JAIZAY010000010">
    <property type="protein sequence ID" value="KAJ8034212.1"/>
    <property type="molecule type" value="Genomic_DNA"/>
</dbReference>
<feature type="disulfide bond" evidence="4">
    <location>
        <begin position="538"/>
        <end position="547"/>
    </location>
</feature>
<dbReference type="AlphaFoldDB" id="A0A9Q1H3Q0"/>
<feature type="domain" description="EGF-like" evidence="6">
    <location>
        <begin position="990"/>
        <end position="1026"/>
    </location>
</feature>
<feature type="domain" description="EGF-like" evidence="6">
    <location>
        <begin position="550"/>
        <end position="588"/>
    </location>
</feature>
<feature type="domain" description="EGF-like" evidence="6">
    <location>
        <begin position="818"/>
        <end position="862"/>
    </location>
</feature>
<feature type="disulfide bond" evidence="4">
    <location>
        <begin position="891"/>
        <end position="900"/>
    </location>
</feature>
<feature type="domain" description="EGF-like" evidence="6">
    <location>
        <begin position="865"/>
        <end position="901"/>
    </location>
</feature>
<feature type="disulfide bond" evidence="4">
    <location>
        <begin position="1016"/>
        <end position="1025"/>
    </location>
</feature>
<evidence type="ECO:0000313" key="8">
    <source>
        <dbReference type="EMBL" id="KAJ8034212.1"/>
    </source>
</evidence>
<dbReference type="Pfam" id="PF02494">
    <property type="entry name" value="HYR"/>
    <property type="match status" value="2"/>
</dbReference>
<feature type="domain" description="EGF-like" evidence="6">
    <location>
        <begin position="673"/>
        <end position="712"/>
    </location>
</feature>
<feature type="signal peptide" evidence="5">
    <location>
        <begin position="1"/>
        <end position="32"/>
    </location>
</feature>
<evidence type="ECO:0000256" key="5">
    <source>
        <dbReference type="SAM" id="SignalP"/>
    </source>
</evidence>
<evidence type="ECO:0000256" key="3">
    <source>
        <dbReference type="ARBA" id="ARBA00023157"/>
    </source>
</evidence>
<dbReference type="OrthoDB" id="5812963at2759"/>
<dbReference type="Proteomes" id="UP001152320">
    <property type="component" value="Chromosome 10"/>
</dbReference>
<feature type="disulfide bond" evidence="4">
    <location>
        <begin position="578"/>
        <end position="587"/>
    </location>
</feature>
<dbReference type="InterPro" id="IPR002861">
    <property type="entry name" value="Reeler_dom"/>
</dbReference>
<dbReference type="InterPro" id="IPR042307">
    <property type="entry name" value="Reeler_sf"/>
</dbReference>
<feature type="domain" description="EGF-like" evidence="6">
    <location>
        <begin position="718"/>
        <end position="755"/>
    </location>
</feature>
<dbReference type="SMART" id="SM00179">
    <property type="entry name" value="EGF_CA"/>
    <property type="match status" value="7"/>
</dbReference>